<feature type="compositionally biased region" description="Polar residues" evidence="1">
    <location>
        <begin position="586"/>
        <end position="603"/>
    </location>
</feature>
<gene>
    <name evidence="2" type="ORF">ACH5RR_018215</name>
</gene>
<feature type="region of interest" description="Disordered" evidence="1">
    <location>
        <begin position="535"/>
        <end position="603"/>
    </location>
</feature>
<accession>A0ABD2ZKY2</accession>
<feature type="compositionally biased region" description="Polar residues" evidence="1">
    <location>
        <begin position="396"/>
        <end position="412"/>
    </location>
</feature>
<dbReference type="PANTHER" id="PTHR34682:SF3">
    <property type="entry name" value="AT HOOK MOTIF-CONTAINING PROTEIN"/>
    <property type="match status" value="1"/>
</dbReference>
<name>A0ABD2ZKY2_9GENT</name>
<proteinExistence type="predicted"/>
<evidence type="ECO:0000313" key="2">
    <source>
        <dbReference type="EMBL" id="KAL3520066.1"/>
    </source>
</evidence>
<feature type="region of interest" description="Disordered" evidence="1">
    <location>
        <begin position="396"/>
        <end position="416"/>
    </location>
</feature>
<dbReference type="PANTHER" id="PTHR34682">
    <property type="entry name" value="AT HOOK MOTIF-CONTAINING PROTEIN"/>
    <property type="match status" value="1"/>
</dbReference>
<evidence type="ECO:0008006" key="4">
    <source>
        <dbReference type="Google" id="ProtNLM"/>
    </source>
</evidence>
<feature type="compositionally biased region" description="Polar residues" evidence="1">
    <location>
        <begin position="1"/>
        <end position="13"/>
    </location>
</feature>
<protein>
    <recommendedName>
        <fullName evidence="4">AT hook motif-containing protein</fullName>
    </recommendedName>
</protein>
<evidence type="ECO:0000313" key="3">
    <source>
        <dbReference type="Proteomes" id="UP001630127"/>
    </source>
</evidence>
<feature type="region of interest" description="Disordered" evidence="1">
    <location>
        <begin position="1"/>
        <end position="38"/>
    </location>
</feature>
<reference evidence="2 3" key="1">
    <citation type="submission" date="2024-11" db="EMBL/GenBank/DDBJ databases">
        <title>A near-complete genome assembly of Cinchona calisaya.</title>
        <authorList>
            <person name="Lian D.C."/>
            <person name="Zhao X.W."/>
            <person name="Wei L."/>
        </authorList>
    </citation>
    <scope>NUCLEOTIDE SEQUENCE [LARGE SCALE GENOMIC DNA]</scope>
    <source>
        <tissue evidence="2">Nenye</tissue>
    </source>
</reference>
<keyword evidence="3" id="KW-1185">Reference proteome</keyword>
<evidence type="ECO:0000256" key="1">
    <source>
        <dbReference type="SAM" id="MobiDB-lite"/>
    </source>
</evidence>
<sequence>MENEQNNPANTSIPLVLPEKRKRGRPRKEVNAAKMGEGNLQLPATPDGIRALKQIDTKPNDRSMVGKVVSGVIDGSFDAGYFLSVRIGNNGPPLRGVIFEPGRIVPISSDNDVAPRAKLYERTELPMLDPVPQNQSNGVVPELDMQQPVLCGRILPSEPQSSASFEFHNLPASTTAHVVSMAVNNSCSSLVDKMLRQQDSNFNDQNQSQFIPPAEKLRMVEQNDMMQVYEVSVQSEGQIADAGSAKDWMSESSIKPNANNVLPCKEITDQVAQYHNLDVGFWPEPSTPVHNGNTFSGIENLVVIEPQSVVQETQPMDSEVKQNQLASNELKEGCLDFHQPSVIAQGQPLPGEPQVKDSVFQPMQLVQDESQVRNFELHETPIVVQTPAFTLANQNTESELQRTESTNSQINCPNPRPQFLLQDHQALDSENKSCDPIENQPTRPDHELYRAPELVKLQSISSNPENREAELEPSKLAHYDLENQNFGILRDFVAGNHHYLPPEIISDQPVEFMEEKPNSPKSNNRKISQLEPKASVLENNESSPSGKLISHPIKSNQQNSKTREPMSFDLELASEDPPLRGIPENIVSSSTSNPGGLSNTEPR</sequence>
<organism evidence="2 3">
    <name type="scientific">Cinchona calisaya</name>
    <dbReference type="NCBI Taxonomy" id="153742"/>
    <lineage>
        <taxon>Eukaryota</taxon>
        <taxon>Viridiplantae</taxon>
        <taxon>Streptophyta</taxon>
        <taxon>Embryophyta</taxon>
        <taxon>Tracheophyta</taxon>
        <taxon>Spermatophyta</taxon>
        <taxon>Magnoliopsida</taxon>
        <taxon>eudicotyledons</taxon>
        <taxon>Gunneridae</taxon>
        <taxon>Pentapetalae</taxon>
        <taxon>asterids</taxon>
        <taxon>lamiids</taxon>
        <taxon>Gentianales</taxon>
        <taxon>Rubiaceae</taxon>
        <taxon>Cinchonoideae</taxon>
        <taxon>Cinchoneae</taxon>
        <taxon>Cinchona</taxon>
    </lineage>
</organism>
<dbReference type="InterPro" id="IPR045881">
    <property type="entry name" value="MNM1-like"/>
</dbReference>
<dbReference type="EMBL" id="JBJUIK010000008">
    <property type="protein sequence ID" value="KAL3520066.1"/>
    <property type="molecule type" value="Genomic_DNA"/>
</dbReference>
<dbReference type="Proteomes" id="UP001630127">
    <property type="component" value="Unassembled WGS sequence"/>
</dbReference>
<comment type="caution">
    <text evidence="2">The sequence shown here is derived from an EMBL/GenBank/DDBJ whole genome shotgun (WGS) entry which is preliminary data.</text>
</comment>
<dbReference type="AlphaFoldDB" id="A0ABD2ZKY2"/>